<dbReference type="Proteomes" id="UP000228976">
    <property type="component" value="Unassembled WGS sequence"/>
</dbReference>
<dbReference type="EMBL" id="MWWU01000002">
    <property type="protein sequence ID" value="OZG56362.1"/>
    <property type="molecule type" value="Genomic_DNA"/>
</dbReference>
<dbReference type="InterPro" id="IPR004680">
    <property type="entry name" value="Cit_transptr-like_dom"/>
</dbReference>
<name>A0A261FB62_9BIFI</name>
<evidence type="ECO:0000256" key="2">
    <source>
        <dbReference type="ARBA" id="ARBA00022448"/>
    </source>
</evidence>
<organism evidence="9 10">
    <name type="scientific">Aeriscardovia aeriphila</name>
    <dbReference type="NCBI Taxonomy" id="218139"/>
    <lineage>
        <taxon>Bacteria</taxon>
        <taxon>Bacillati</taxon>
        <taxon>Actinomycetota</taxon>
        <taxon>Actinomycetes</taxon>
        <taxon>Bifidobacteriales</taxon>
        <taxon>Bifidobacteriaceae</taxon>
        <taxon>Aeriscardovia</taxon>
    </lineage>
</organism>
<feature type="region of interest" description="Disordered" evidence="6">
    <location>
        <begin position="1"/>
        <end position="59"/>
    </location>
</feature>
<protein>
    <submittedName>
        <fullName evidence="9">Anion permease</fullName>
    </submittedName>
</protein>
<evidence type="ECO:0000313" key="9">
    <source>
        <dbReference type="EMBL" id="OZG56362.1"/>
    </source>
</evidence>
<dbReference type="GO" id="GO:0016020">
    <property type="term" value="C:membrane"/>
    <property type="evidence" value="ECO:0007669"/>
    <property type="project" value="UniProtKB-SubCell"/>
</dbReference>
<evidence type="ECO:0000256" key="5">
    <source>
        <dbReference type="ARBA" id="ARBA00023136"/>
    </source>
</evidence>
<evidence type="ECO:0000256" key="4">
    <source>
        <dbReference type="ARBA" id="ARBA00022989"/>
    </source>
</evidence>
<keyword evidence="3 7" id="KW-0812">Transmembrane</keyword>
<evidence type="ECO:0000256" key="3">
    <source>
        <dbReference type="ARBA" id="ARBA00022692"/>
    </source>
</evidence>
<evidence type="ECO:0000256" key="1">
    <source>
        <dbReference type="ARBA" id="ARBA00004141"/>
    </source>
</evidence>
<evidence type="ECO:0000259" key="8">
    <source>
        <dbReference type="Pfam" id="PF03600"/>
    </source>
</evidence>
<feature type="compositionally biased region" description="Polar residues" evidence="6">
    <location>
        <begin position="1"/>
        <end position="16"/>
    </location>
</feature>
<dbReference type="PANTHER" id="PTHR43568:SF1">
    <property type="entry name" value="P PROTEIN"/>
    <property type="match status" value="1"/>
</dbReference>
<keyword evidence="4 7" id="KW-1133">Transmembrane helix</keyword>
<feature type="transmembrane region" description="Helical" evidence="7">
    <location>
        <begin position="348"/>
        <end position="368"/>
    </location>
</feature>
<keyword evidence="2" id="KW-0813">Transport</keyword>
<feature type="transmembrane region" description="Helical" evidence="7">
    <location>
        <begin position="455"/>
        <end position="475"/>
    </location>
</feature>
<sequence length="478" mass="53353">MSTVITKSTIPSNLNQPAAAHRVRVQESVSKDSMATSPAGGAGEASFEKSEGASTDSSQRHFITHDHDGFHLNYAARQSHLPHRREIQMRSRRFSDHLREEGVARALFGWMRNNMFLSILVIVAVVTSFFNTPQWSYVDWHIIAIMFELMAVLCAFERYGVLQWFSMKILSRAHNERSLSIAMSLVALGLGMFATNDVTILTIIPLVLMMKKRTSTPMYLQMTLVTICANLGSCLTPFGNPHNLYIYTHFNITLAEFMRWSVPLFLTSLVLIFVTLAFVPKKPIEISKDDIPQLVMKKRIIPFAFLAVVVFVNLRINDWRADVICAVIALVVTMLFDPRVLFHINWNLIFTLFFIFIGIQNIAHMSFLQTALTALVSSPIATYISALLMSQVITNVPVTVLLANFINHGSAAALFFGADIGGLGTPIASLANLITISLANKQYPEESKPFLRQFLTLNFIALAILGTLFGVLQHVGLV</sequence>
<feature type="transmembrane region" description="Helical" evidence="7">
    <location>
        <begin position="219"/>
        <end position="239"/>
    </location>
</feature>
<feature type="transmembrane region" description="Helical" evidence="7">
    <location>
        <begin position="299"/>
        <end position="316"/>
    </location>
</feature>
<feature type="domain" description="Citrate transporter-like" evidence="8">
    <location>
        <begin position="117"/>
        <end position="406"/>
    </location>
</feature>
<evidence type="ECO:0000313" key="10">
    <source>
        <dbReference type="Proteomes" id="UP000228976"/>
    </source>
</evidence>
<feature type="transmembrane region" description="Helical" evidence="7">
    <location>
        <begin position="380"/>
        <end position="406"/>
    </location>
</feature>
<gene>
    <name evidence="9" type="ORF">AEAE_0850</name>
</gene>
<feature type="compositionally biased region" description="Polar residues" evidence="6">
    <location>
        <begin position="27"/>
        <end position="36"/>
    </location>
</feature>
<evidence type="ECO:0000256" key="6">
    <source>
        <dbReference type="SAM" id="MobiDB-lite"/>
    </source>
</evidence>
<dbReference type="AlphaFoldDB" id="A0A261FB62"/>
<dbReference type="Pfam" id="PF03600">
    <property type="entry name" value="CitMHS"/>
    <property type="match status" value="1"/>
</dbReference>
<dbReference type="GO" id="GO:0055085">
    <property type="term" value="P:transmembrane transport"/>
    <property type="evidence" value="ECO:0007669"/>
    <property type="project" value="InterPro"/>
</dbReference>
<feature type="transmembrane region" description="Helical" evidence="7">
    <location>
        <begin position="140"/>
        <end position="160"/>
    </location>
</feature>
<reference evidence="9 10" key="1">
    <citation type="journal article" date="2017" name="BMC Genomics">
        <title>Comparative genomic and phylogenomic analyses of the Bifidobacteriaceae family.</title>
        <authorList>
            <person name="Lugli G.A."/>
            <person name="Milani C."/>
            <person name="Turroni F."/>
            <person name="Duranti S."/>
            <person name="Mancabelli L."/>
            <person name="Mangifesta M."/>
            <person name="Ferrario C."/>
            <person name="Modesto M."/>
            <person name="Mattarelli P."/>
            <person name="Jiri K."/>
            <person name="van Sinderen D."/>
            <person name="Ventura M."/>
        </authorList>
    </citation>
    <scope>NUCLEOTIDE SEQUENCE [LARGE SCALE GENOMIC DNA]</scope>
    <source>
        <strain evidence="9 10">LMG 21773</strain>
    </source>
</reference>
<comment type="subcellular location">
    <subcellularLocation>
        <location evidence="1">Membrane</location>
        <topology evidence="1">Multi-pass membrane protein</topology>
    </subcellularLocation>
</comment>
<accession>A0A261FB62</accession>
<dbReference type="RefSeq" id="WP_094689901.1">
    <property type="nucleotide sequence ID" value="NZ_JACBYZ010000001.1"/>
</dbReference>
<feature type="transmembrane region" description="Helical" evidence="7">
    <location>
        <begin position="260"/>
        <end position="279"/>
    </location>
</feature>
<keyword evidence="10" id="KW-1185">Reference proteome</keyword>
<feature type="transmembrane region" description="Helical" evidence="7">
    <location>
        <begin position="323"/>
        <end position="342"/>
    </location>
</feature>
<feature type="transmembrane region" description="Helical" evidence="7">
    <location>
        <begin position="115"/>
        <end position="134"/>
    </location>
</feature>
<proteinExistence type="predicted"/>
<dbReference type="PANTHER" id="PTHR43568">
    <property type="entry name" value="P PROTEIN"/>
    <property type="match status" value="1"/>
</dbReference>
<keyword evidence="5 7" id="KW-0472">Membrane</keyword>
<evidence type="ECO:0000256" key="7">
    <source>
        <dbReference type="SAM" id="Phobius"/>
    </source>
</evidence>
<feature type="transmembrane region" description="Helical" evidence="7">
    <location>
        <begin position="412"/>
        <end position="434"/>
    </location>
</feature>
<comment type="caution">
    <text evidence="9">The sequence shown here is derived from an EMBL/GenBank/DDBJ whole genome shotgun (WGS) entry which is preliminary data.</text>
</comment>
<feature type="transmembrane region" description="Helical" evidence="7">
    <location>
        <begin position="181"/>
        <end position="207"/>
    </location>
</feature>
<dbReference type="InterPro" id="IPR051475">
    <property type="entry name" value="Diverse_Ion_Transporter"/>
</dbReference>